<name>A0A382D5Z1_9ZZZZ</name>
<feature type="non-terminal residue" evidence="1">
    <location>
        <position position="149"/>
    </location>
</feature>
<gene>
    <name evidence="1" type="ORF">METZ01_LOCUS185995</name>
</gene>
<accession>A0A382D5Z1</accession>
<organism evidence="1">
    <name type="scientific">marine metagenome</name>
    <dbReference type="NCBI Taxonomy" id="408172"/>
    <lineage>
        <taxon>unclassified sequences</taxon>
        <taxon>metagenomes</taxon>
        <taxon>ecological metagenomes</taxon>
    </lineage>
</organism>
<dbReference type="AlphaFoldDB" id="A0A382D5Z1"/>
<sequence length="149" mass="15637">MANRNSAGFGFRPNGTLGNTPATQGLSQYWIASAASVDLFNGMAMKSSGGYMITGESATTVTTIGVLYGIYYTAASTNKPTWAHWYDATITPANSEDTQAFVNDYPFQKYAIASDTAVAANVPAAHVKFMETFSVNANTGGSTSTGKST</sequence>
<proteinExistence type="predicted"/>
<evidence type="ECO:0000313" key="1">
    <source>
        <dbReference type="EMBL" id="SVB33141.1"/>
    </source>
</evidence>
<reference evidence="1" key="1">
    <citation type="submission" date="2018-05" db="EMBL/GenBank/DDBJ databases">
        <authorList>
            <person name="Lanie J.A."/>
            <person name="Ng W.-L."/>
            <person name="Kazmierczak K.M."/>
            <person name="Andrzejewski T.M."/>
            <person name="Davidsen T.M."/>
            <person name="Wayne K.J."/>
            <person name="Tettelin H."/>
            <person name="Glass J.I."/>
            <person name="Rusch D."/>
            <person name="Podicherti R."/>
            <person name="Tsui H.-C.T."/>
            <person name="Winkler M.E."/>
        </authorList>
    </citation>
    <scope>NUCLEOTIDE SEQUENCE</scope>
</reference>
<protein>
    <submittedName>
        <fullName evidence="1">Uncharacterized protein</fullName>
    </submittedName>
</protein>
<dbReference type="EMBL" id="UINC01037527">
    <property type="protein sequence ID" value="SVB33141.1"/>
    <property type="molecule type" value="Genomic_DNA"/>
</dbReference>